<dbReference type="FunFam" id="2.30.30.140:FF:000018">
    <property type="entry name" value="Serine/threonine-protein kinase 31"/>
    <property type="match status" value="1"/>
</dbReference>
<feature type="domain" description="TNase-like" evidence="9">
    <location>
        <begin position="50"/>
        <end position="196"/>
    </location>
</feature>
<dbReference type="FunFam" id="2.40.50.90:FF:000004">
    <property type="entry name" value="Staphylococcal nuclease domain-containing protein"/>
    <property type="match status" value="1"/>
</dbReference>
<keyword evidence="11" id="KW-1185">Reference proteome</keyword>
<dbReference type="SUPFAM" id="SSF50199">
    <property type="entry name" value="Staphylococcal nuclease"/>
    <property type="match status" value="5"/>
</dbReference>
<dbReference type="GO" id="GO:0004518">
    <property type="term" value="F:nuclease activity"/>
    <property type="evidence" value="ECO:0007669"/>
    <property type="project" value="TreeGrafter"/>
</dbReference>
<dbReference type="FunFam" id="2.40.50.90:FF:000002">
    <property type="entry name" value="Staphylococcal nuclease domain-containing protein"/>
    <property type="match status" value="1"/>
</dbReference>
<evidence type="ECO:0000256" key="3">
    <source>
        <dbReference type="ARBA" id="ARBA00022490"/>
    </source>
</evidence>
<dbReference type="PANTHER" id="PTHR12302:SF2">
    <property type="entry name" value="STAPHYLOCOCCAL NUCLEASE DOMAIN-CONTAINING PROTEIN 1"/>
    <property type="match status" value="1"/>
</dbReference>
<dbReference type="InterPro" id="IPR016685">
    <property type="entry name" value="Silence_cplx_Nase-comp_TudorSN"/>
</dbReference>
<gene>
    <name evidence="10" type="ORF">L798_04991</name>
</gene>
<keyword evidence="7" id="KW-0732">Signal</keyword>
<dbReference type="STRING" id="136037.A0A067RA05"/>
<dbReference type="SMART" id="SM00333">
    <property type="entry name" value="TUDOR"/>
    <property type="match status" value="1"/>
</dbReference>
<dbReference type="InParanoid" id="A0A067RA05"/>
<dbReference type="GO" id="GO:0031047">
    <property type="term" value="P:regulatory ncRNA-mediated gene silencing"/>
    <property type="evidence" value="ECO:0007669"/>
    <property type="project" value="UniProtKB-UniRule"/>
</dbReference>
<dbReference type="PROSITE" id="PS50830">
    <property type="entry name" value="TNASE_3"/>
    <property type="match status" value="4"/>
</dbReference>
<keyword evidence="4" id="KW-0677">Repeat</keyword>
<feature type="domain" description="TNase-like" evidence="9">
    <location>
        <begin position="374"/>
        <end position="530"/>
    </location>
</feature>
<dbReference type="GO" id="GO:0003723">
    <property type="term" value="F:RNA binding"/>
    <property type="evidence" value="ECO:0007669"/>
    <property type="project" value="UniProtKB-UniRule"/>
</dbReference>
<feature type="compositionally biased region" description="Basic and acidic residues" evidence="6">
    <location>
        <begin position="408"/>
        <end position="420"/>
    </location>
</feature>
<evidence type="ECO:0000256" key="5">
    <source>
        <dbReference type="PIRNR" id="PIRNR017179"/>
    </source>
</evidence>
<dbReference type="CDD" id="cd00175">
    <property type="entry name" value="SNc"/>
    <property type="match status" value="2"/>
</dbReference>
<evidence type="ECO:0000256" key="1">
    <source>
        <dbReference type="ARBA" id="ARBA00004496"/>
    </source>
</evidence>
<evidence type="ECO:0000256" key="2">
    <source>
        <dbReference type="ARBA" id="ARBA00017230"/>
    </source>
</evidence>
<evidence type="ECO:0000313" key="11">
    <source>
        <dbReference type="Proteomes" id="UP000027135"/>
    </source>
</evidence>
<dbReference type="InterPro" id="IPR016071">
    <property type="entry name" value="Staphylococal_nuclease_OB-fold"/>
</dbReference>
<feature type="region of interest" description="Disordered" evidence="6">
    <location>
        <begin position="408"/>
        <end position="430"/>
    </location>
</feature>
<dbReference type="InterPro" id="IPR035437">
    <property type="entry name" value="SNase_OB-fold_sf"/>
</dbReference>
<reference evidence="10 11" key="1">
    <citation type="journal article" date="2014" name="Nat. Commun.">
        <title>Molecular traces of alternative social organization in a termite genome.</title>
        <authorList>
            <person name="Terrapon N."/>
            <person name="Li C."/>
            <person name="Robertson H.M."/>
            <person name="Ji L."/>
            <person name="Meng X."/>
            <person name="Booth W."/>
            <person name="Chen Z."/>
            <person name="Childers C.P."/>
            <person name="Glastad K.M."/>
            <person name="Gokhale K."/>
            <person name="Gowin J."/>
            <person name="Gronenberg W."/>
            <person name="Hermansen R.A."/>
            <person name="Hu H."/>
            <person name="Hunt B.G."/>
            <person name="Huylmans A.K."/>
            <person name="Khalil S.M."/>
            <person name="Mitchell R.D."/>
            <person name="Munoz-Torres M.C."/>
            <person name="Mustard J.A."/>
            <person name="Pan H."/>
            <person name="Reese J.T."/>
            <person name="Scharf M.E."/>
            <person name="Sun F."/>
            <person name="Vogel H."/>
            <person name="Xiao J."/>
            <person name="Yang W."/>
            <person name="Yang Z."/>
            <person name="Yang Z."/>
            <person name="Zhou J."/>
            <person name="Zhu J."/>
            <person name="Brent C.S."/>
            <person name="Elsik C.G."/>
            <person name="Goodisman M.A."/>
            <person name="Liberles D.A."/>
            <person name="Roe R.M."/>
            <person name="Vargo E.L."/>
            <person name="Vilcinskas A."/>
            <person name="Wang J."/>
            <person name="Bornberg-Bauer E."/>
            <person name="Korb J."/>
            <person name="Zhang G."/>
            <person name="Liebig J."/>
        </authorList>
    </citation>
    <scope>NUCLEOTIDE SEQUENCE [LARGE SCALE GENOMIC DNA]</scope>
    <source>
        <tissue evidence="10">Whole organism</tissue>
    </source>
</reference>
<feature type="signal peptide" evidence="7">
    <location>
        <begin position="1"/>
        <end position="21"/>
    </location>
</feature>
<dbReference type="Gene3D" id="2.40.50.90">
    <property type="match status" value="5"/>
</dbReference>
<dbReference type="FunCoup" id="A0A067RA05">
    <property type="interactions" value="2053"/>
</dbReference>
<feature type="domain" description="TNase-like" evidence="9">
    <location>
        <begin position="223"/>
        <end position="361"/>
    </location>
</feature>
<dbReference type="eggNOG" id="KOG2039">
    <property type="taxonomic scope" value="Eukaryota"/>
</dbReference>
<evidence type="ECO:0000256" key="7">
    <source>
        <dbReference type="SAM" id="SignalP"/>
    </source>
</evidence>
<organism evidence="10 11">
    <name type="scientific">Zootermopsis nevadensis</name>
    <name type="common">Dampwood termite</name>
    <dbReference type="NCBI Taxonomy" id="136037"/>
    <lineage>
        <taxon>Eukaryota</taxon>
        <taxon>Metazoa</taxon>
        <taxon>Ecdysozoa</taxon>
        <taxon>Arthropoda</taxon>
        <taxon>Hexapoda</taxon>
        <taxon>Insecta</taxon>
        <taxon>Pterygota</taxon>
        <taxon>Neoptera</taxon>
        <taxon>Polyneoptera</taxon>
        <taxon>Dictyoptera</taxon>
        <taxon>Blattodea</taxon>
        <taxon>Blattoidea</taxon>
        <taxon>Termitoidae</taxon>
        <taxon>Termopsidae</taxon>
        <taxon>Zootermopsis</taxon>
    </lineage>
</organism>
<dbReference type="SUPFAM" id="SSF63748">
    <property type="entry name" value="Tudor/PWWP/MBT"/>
    <property type="match status" value="1"/>
</dbReference>
<dbReference type="PIRSF" id="PIRSF017179">
    <property type="entry name" value="RISC-Tudor-SN"/>
    <property type="match status" value="1"/>
</dbReference>
<evidence type="ECO:0000256" key="6">
    <source>
        <dbReference type="SAM" id="MobiDB-lite"/>
    </source>
</evidence>
<dbReference type="Pfam" id="PF00567">
    <property type="entry name" value="TUDOR"/>
    <property type="match status" value="1"/>
</dbReference>
<dbReference type="GO" id="GO:0031332">
    <property type="term" value="C:RNAi effector complex"/>
    <property type="evidence" value="ECO:0007669"/>
    <property type="project" value="InterPro"/>
</dbReference>
<dbReference type="Pfam" id="PF00565">
    <property type="entry name" value="SNase"/>
    <property type="match status" value="4"/>
</dbReference>
<dbReference type="GO" id="GO:0005634">
    <property type="term" value="C:nucleus"/>
    <property type="evidence" value="ECO:0007669"/>
    <property type="project" value="TreeGrafter"/>
</dbReference>
<feature type="chain" id="PRO_5001644882" description="Staphylococcal nuclease domain-containing protein 1" evidence="7">
    <location>
        <begin position="22"/>
        <end position="946"/>
    </location>
</feature>
<dbReference type="FunFam" id="2.40.50.90:FF:000005">
    <property type="entry name" value="Staphylococcal nuclease domain-containing protein"/>
    <property type="match status" value="1"/>
</dbReference>
<dbReference type="PANTHER" id="PTHR12302">
    <property type="entry name" value="EBNA2 BINDING PROTEIN P100"/>
    <property type="match status" value="1"/>
</dbReference>
<dbReference type="FunFam" id="2.40.50.90:FF:000001">
    <property type="entry name" value="Staphylococcal nuclease domain-containing protein"/>
    <property type="match status" value="1"/>
</dbReference>
<dbReference type="SMART" id="SM00318">
    <property type="entry name" value="SNc"/>
    <property type="match status" value="4"/>
</dbReference>
<dbReference type="GO" id="GO:0005829">
    <property type="term" value="C:cytosol"/>
    <property type="evidence" value="ECO:0007669"/>
    <property type="project" value="UniProtKB-UniRule"/>
</dbReference>
<accession>A0A067RA05</accession>
<dbReference type="GO" id="GO:0006402">
    <property type="term" value="P:mRNA catabolic process"/>
    <property type="evidence" value="ECO:0007669"/>
    <property type="project" value="UniProtKB-UniRule"/>
</dbReference>
<dbReference type="InterPro" id="IPR047386">
    <property type="entry name" value="Tudor_TDRD11"/>
</dbReference>
<comment type="subcellular location">
    <subcellularLocation>
        <location evidence="1 5">Cytoplasm</location>
    </subcellularLocation>
</comment>
<dbReference type="Gene3D" id="2.30.30.140">
    <property type="match status" value="1"/>
</dbReference>
<proteinExistence type="predicted"/>
<protein>
    <recommendedName>
        <fullName evidence="2">Staphylococcal nuclease domain-containing protein 1</fullName>
    </recommendedName>
</protein>
<feature type="domain" description="TNase-like" evidence="9">
    <location>
        <begin position="559"/>
        <end position="696"/>
    </location>
</feature>
<dbReference type="CDD" id="cd20433">
    <property type="entry name" value="Tudor_TDRD11"/>
    <property type="match status" value="1"/>
</dbReference>
<evidence type="ECO:0000259" key="9">
    <source>
        <dbReference type="PROSITE" id="PS50830"/>
    </source>
</evidence>
<evidence type="ECO:0000259" key="8">
    <source>
        <dbReference type="PROSITE" id="PS50304"/>
    </source>
</evidence>
<evidence type="ECO:0000313" key="10">
    <source>
        <dbReference type="EMBL" id="KDR20540.1"/>
    </source>
</evidence>
<dbReference type="EMBL" id="KK852598">
    <property type="protein sequence ID" value="KDR20540.1"/>
    <property type="molecule type" value="Genomic_DNA"/>
</dbReference>
<dbReference type="OMA" id="ARCADHH"/>
<dbReference type="Proteomes" id="UP000027135">
    <property type="component" value="Unassembled WGS sequence"/>
</dbReference>
<dbReference type="AlphaFoldDB" id="A0A067RA05"/>
<feature type="domain" description="Tudor" evidence="8">
    <location>
        <begin position="766"/>
        <end position="824"/>
    </location>
</feature>
<name>A0A067RA05_ZOONE</name>
<dbReference type="PROSITE" id="PS50304">
    <property type="entry name" value="TUDOR"/>
    <property type="match status" value="1"/>
</dbReference>
<dbReference type="FunFam" id="2.40.50.90:FF:000003">
    <property type="entry name" value="Staphylococcal nuclease domain-containing protein"/>
    <property type="match status" value="1"/>
</dbReference>
<keyword evidence="3 5" id="KW-0963">Cytoplasm</keyword>
<dbReference type="InterPro" id="IPR002999">
    <property type="entry name" value="Tudor"/>
</dbReference>
<evidence type="ECO:0000256" key="4">
    <source>
        <dbReference type="ARBA" id="ARBA00022737"/>
    </source>
</evidence>
<sequence length="946" mass="105773">MNVRVFLCCAVLCTGKRPCDGPNPHPRSPTKMSLRSRQLKNGSFPVWRKVKNCGAIVKVLSGDSVIIRAQPKGGPPPEKPLGLSNIIAPKLGRRAVNNVEETRDEPYAWEAREFLRKKLIGEEVWYTSEKPPNATREYGCIYLGKDMATAENVTESLVSEGLASVRREGARSGPEQQRLIELEETAKAAGKGKWAVTGSQEHTRDIKWTIDNPRNFVDKCGGKPIKAIIEHVRDGSTVRAFLLPDFYHITLMISGIKCPGFKLDNEGKPDPAAKVPYAEEARFFVESRLLQRDVEILLESVNNNNFVGSIIHPKGNIAEALLKEGFARCIDWSMAFMKSGADKLRAAEKLAKEGRIRLWKDYQGAGPQVSGKEKEYTATVVEVVNGDALMVKAADGTVKKIFLASIRPPREQRSSEEKPSEPPPPRPKGFRPLYDIPWMFEAREFLRKKLIGKKVNVVVDYIQIAKDNFPEKVCCTVTIGGVNVAEAMVSKGFATVLRYRPDDDQRSSHYDELLSAEMKASKSGAGVHAKKNIPNHHVADVAGDLAKAKQFLPFLQRAARTEAVVEFVASGSRLRLYIAKETCLVTFLLAGINCPRGSRPGIGGAGLIEGEPFGEEALQFTKDRCLQREVEIHVESMDKAGNFIGWLWVDSHNLSVALVEAGLATVHFTAERSEHYRALKAAEDNAIATRLKIWSNYVEENEDKNKIEEDNITERKIDYHKVFVVEGTRDLHFYAQLVEQGSKLEQLMGKIRQEFVSNPPLPGAFTPKRGEMCAAKFTVDDQWYRARVEKISGPDISVLYIDYGNREVVDIVRCATLPSSFATEKPFALEYALACVQLPIDEDDKEEAIHAFRNDVQNRTLNMNIEYRLGNVSYATLVDPANNDEDIAKTLILEGLILFENRTEKRLQKLVSEYRAAQETAKKSHANMWMYGDITKDDAKEFGLGC</sequence>